<feature type="domain" description="ABC transporter" evidence="9">
    <location>
        <begin position="392"/>
        <end position="609"/>
    </location>
</feature>
<name>A0A6G0ZHN5_APHCR</name>
<dbReference type="InterPro" id="IPR032781">
    <property type="entry name" value="ABC_tran_Xtn"/>
</dbReference>
<dbReference type="Proteomes" id="UP000478052">
    <property type="component" value="Unassembled WGS sequence"/>
</dbReference>
<dbReference type="FunFam" id="3.40.50.300:FF:000467">
    <property type="entry name" value="ATP-binding cassette sub-family F member 2"/>
    <property type="match status" value="1"/>
</dbReference>
<keyword evidence="11" id="KW-1185">Reference proteome</keyword>
<evidence type="ECO:0000256" key="3">
    <source>
        <dbReference type="ARBA" id="ARBA00022737"/>
    </source>
</evidence>
<comment type="similarity">
    <text evidence="1">Belongs to the ABC transporter superfamily. ABCF family. EF3 subfamily.</text>
</comment>
<dbReference type="PROSITE" id="PS00211">
    <property type="entry name" value="ABC_TRANSPORTER_1"/>
    <property type="match status" value="1"/>
</dbReference>
<keyword evidence="3" id="KW-0677">Repeat</keyword>
<evidence type="ECO:0000256" key="4">
    <source>
        <dbReference type="ARBA" id="ARBA00022741"/>
    </source>
</evidence>
<keyword evidence="6" id="KW-0007">Acetylation</keyword>
<dbReference type="PROSITE" id="PS50893">
    <property type="entry name" value="ABC_TRANSPORTER_2"/>
    <property type="match status" value="2"/>
</dbReference>
<dbReference type="PANTHER" id="PTHR19211:SF15">
    <property type="entry name" value="ATP-BINDING CASSETTE SUB-FAMILY F MEMBER 2"/>
    <property type="match status" value="1"/>
</dbReference>
<keyword evidence="2" id="KW-0597">Phosphoprotein</keyword>
<keyword evidence="5 10" id="KW-0067">ATP-binding</keyword>
<organism evidence="10 11">
    <name type="scientific">Aphis craccivora</name>
    <name type="common">Cowpea aphid</name>
    <dbReference type="NCBI Taxonomy" id="307492"/>
    <lineage>
        <taxon>Eukaryota</taxon>
        <taxon>Metazoa</taxon>
        <taxon>Ecdysozoa</taxon>
        <taxon>Arthropoda</taxon>
        <taxon>Hexapoda</taxon>
        <taxon>Insecta</taxon>
        <taxon>Pterygota</taxon>
        <taxon>Neoptera</taxon>
        <taxon>Paraneoptera</taxon>
        <taxon>Hemiptera</taxon>
        <taxon>Sternorrhyncha</taxon>
        <taxon>Aphidomorpha</taxon>
        <taxon>Aphidoidea</taxon>
        <taxon>Aphididae</taxon>
        <taxon>Aphidini</taxon>
        <taxon>Aphis</taxon>
        <taxon>Aphis</taxon>
    </lineage>
</organism>
<dbReference type="EMBL" id="VUJU01000400">
    <property type="protein sequence ID" value="KAF0770661.1"/>
    <property type="molecule type" value="Genomic_DNA"/>
</dbReference>
<dbReference type="GO" id="GO:0016887">
    <property type="term" value="F:ATP hydrolysis activity"/>
    <property type="evidence" value="ECO:0007669"/>
    <property type="project" value="InterPro"/>
</dbReference>
<dbReference type="Pfam" id="PF12848">
    <property type="entry name" value="ABC_tran_Xtn"/>
    <property type="match status" value="1"/>
</dbReference>
<dbReference type="Pfam" id="PF00005">
    <property type="entry name" value="ABC_tran"/>
    <property type="match status" value="2"/>
</dbReference>
<evidence type="ECO:0000256" key="2">
    <source>
        <dbReference type="ARBA" id="ARBA00022553"/>
    </source>
</evidence>
<evidence type="ECO:0000313" key="11">
    <source>
        <dbReference type="Proteomes" id="UP000478052"/>
    </source>
</evidence>
<feature type="region of interest" description="Disordered" evidence="8">
    <location>
        <begin position="1"/>
        <end position="41"/>
    </location>
</feature>
<dbReference type="OrthoDB" id="2110130at2759"/>
<feature type="compositionally biased region" description="Polar residues" evidence="8">
    <location>
        <begin position="29"/>
        <end position="39"/>
    </location>
</feature>
<comment type="caution">
    <text evidence="10">The sequence shown here is derived from an EMBL/GenBank/DDBJ whole genome shotgun (WGS) entry which is preliminary data.</text>
</comment>
<reference evidence="10 11" key="1">
    <citation type="submission" date="2019-08" db="EMBL/GenBank/DDBJ databases">
        <title>Whole genome of Aphis craccivora.</title>
        <authorList>
            <person name="Voronova N.V."/>
            <person name="Shulinski R.S."/>
            <person name="Bandarenka Y.V."/>
            <person name="Zhorov D.G."/>
            <person name="Warner D."/>
        </authorList>
    </citation>
    <scope>NUCLEOTIDE SEQUENCE [LARGE SCALE GENOMIC DNA]</scope>
    <source>
        <strain evidence="10">180601</strain>
        <tissue evidence="10">Whole Body</tissue>
    </source>
</reference>
<feature type="domain" description="ABC transporter" evidence="9">
    <location>
        <begin position="80"/>
        <end position="321"/>
    </location>
</feature>
<evidence type="ECO:0000256" key="6">
    <source>
        <dbReference type="ARBA" id="ARBA00022990"/>
    </source>
</evidence>
<dbReference type="SUPFAM" id="SSF52540">
    <property type="entry name" value="P-loop containing nucleoside triphosphate hydrolases"/>
    <property type="match status" value="2"/>
</dbReference>
<dbReference type="InterPro" id="IPR017871">
    <property type="entry name" value="ABC_transporter-like_CS"/>
</dbReference>
<dbReference type="InterPro" id="IPR050611">
    <property type="entry name" value="ABCF"/>
</dbReference>
<dbReference type="FunFam" id="3.40.50.300:FF:000104">
    <property type="entry name" value="ATP-binding cassette sub-family F member 3"/>
    <property type="match status" value="1"/>
</dbReference>
<evidence type="ECO:0000256" key="7">
    <source>
        <dbReference type="ARBA" id="ARBA00073918"/>
    </source>
</evidence>
<dbReference type="SMART" id="SM00382">
    <property type="entry name" value="AAA"/>
    <property type="match status" value="2"/>
</dbReference>
<dbReference type="AlphaFoldDB" id="A0A6G0ZHN5"/>
<protein>
    <recommendedName>
        <fullName evidence="7">ATP-binding cassette sub-family F member 2</fullName>
    </recommendedName>
</protein>
<sequence>MPSDAKKRQLQKKKDAAKARQNIKPAGSKTDSNGVSNGEENVPISEEELLCKKLEADAKLNAEARACTGSLASHPRSRDIKIDNLSISFHGCELLQDTMLELNCGRRYGLIGLNGSGKSTLLSVLGNREVPIPEQIDIFHLTREMPASEKSALKCVMEVDQERIRLEKLVDELIACPDDESQEQLMDVYERLDDISADTAEARAANILHGLGFSKAMQNQKTKDFSGGWRMRIALARALYVKPHLLLLDEPTNHLDLDACVWLEEELKSYKRILVIISHSQDFLNGICTNTIHLDKKRLKSYGGNYDAFVRTREEQLENQMKQYNWEQDQIAHMKNYIARFGHGSAKLARQAQSKEKTLAKMVAQGLTDKVTNDKLVTFYFPSCGTIPPPVIMVQNVSFRYNDDSPYIYKNLEFGIDLDTRLALVGPNGAGKSTLLKLLYGELFPTEGMIRKNSHLRIARYHQHLHELLDLDLSPLEYMMNSFPEVKEREEMRKIIGRYGLTGRQQVCPIRQLSDGQRCRVVFAYLAWQTPHLLLLDEPTNHLDMETIDSLADAINHFDGGMVLVSHDFRLISQVAEEIWICENGKATKWQSTILDYKEHLKKKILKNNNDSASNKR</sequence>
<gene>
    <name evidence="10" type="ORF">FWK35_00001235</name>
</gene>
<dbReference type="InterPro" id="IPR027417">
    <property type="entry name" value="P-loop_NTPase"/>
</dbReference>
<dbReference type="CDD" id="cd03221">
    <property type="entry name" value="ABCF_EF-3"/>
    <property type="match status" value="2"/>
</dbReference>
<evidence type="ECO:0000259" key="9">
    <source>
        <dbReference type="PROSITE" id="PS50893"/>
    </source>
</evidence>
<evidence type="ECO:0000313" key="10">
    <source>
        <dbReference type="EMBL" id="KAF0770661.1"/>
    </source>
</evidence>
<dbReference type="GO" id="GO:0005524">
    <property type="term" value="F:ATP binding"/>
    <property type="evidence" value="ECO:0007669"/>
    <property type="project" value="UniProtKB-KW"/>
</dbReference>
<proteinExistence type="inferred from homology"/>
<evidence type="ECO:0000256" key="5">
    <source>
        <dbReference type="ARBA" id="ARBA00022840"/>
    </source>
</evidence>
<dbReference type="Gene3D" id="3.40.50.300">
    <property type="entry name" value="P-loop containing nucleotide triphosphate hydrolases"/>
    <property type="match status" value="2"/>
</dbReference>
<dbReference type="InterPro" id="IPR003439">
    <property type="entry name" value="ABC_transporter-like_ATP-bd"/>
</dbReference>
<dbReference type="InterPro" id="IPR003593">
    <property type="entry name" value="AAA+_ATPase"/>
</dbReference>
<feature type="compositionally biased region" description="Basic and acidic residues" evidence="8">
    <location>
        <begin position="1"/>
        <end position="18"/>
    </location>
</feature>
<evidence type="ECO:0000256" key="1">
    <source>
        <dbReference type="ARBA" id="ARBA00011054"/>
    </source>
</evidence>
<evidence type="ECO:0000256" key="8">
    <source>
        <dbReference type="SAM" id="MobiDB-lite"/>
    </source>
</evidence>
<dbReference type="PANTHER" id="PTHR19211">
    <property type="entry name" value="ATP-BINDING TRANSPORT PROTEIN-RELATED"/>
    <property type="match status" value="1"/>
</dbReference>
<keyword evidence="4" id="KW-0547">Nucleotide-binding</keyword>
<accession>A0A6G0ZHN5</accession>